<evidence type="ECO:0000313" key="13">
    <source>
        <dbReference type="Proteomes" id="UP000617340"/>
    </source>
</evidence>
<evidence type="ECO:0000313" key="12">
    <source>
        <dbReference type="EMBL" id="KAF7403191.1"/>
    </source>
</evidence>
<feature type="transmembrane region" description="Helical" evidence="11">
    <location>
        <begin position="335"/>
        <end position="362"/>
    </location>
</feature>
<feature type="transmembrane region" description="Helical" evidence="11">
    <location>
        <begin position="469"/>
        <end position="488"/>
    </location>
</feature>
<proteinExistence type="inferred from homology"/>
<organism evidence="12 13">
    <name type="scientific">Vespula germanica</name>
    <name type="common">German yellow jacket</name>
    <name type="synonym">Paravespula germanica</name>
    <dbReference type="NCBI Taxonomy" id="30212"/>
    <lineage>
        <taxon>Eukaryota</taxon>
        <taxon>Metazoa</taxon>
        <taxon>Ecdysozoa</taxon>
        <taxon>Arthropoda</taxon>
        <taxon>Hexapoda</taxon>
        <taxon>Insecta</taxon>
        <taxon>Pterygota</taxon>
        <taxon>Neoptera</taxon>
        <taxon>Endopterygota</taxon>
        <taxon>Hymenoptera</taxon>
        <taxon>Apocrita</taxon>
        <taxon>Aculeata</taxon>
        <taxon>Vespoidea</taxon>
        <taxon>Vespidae</taxon>
        <taxon>Vespinae</taxon>
        <taxon>Vespula</taxon>
    </lineage>
</organism>
<comment type="subcellular location">
    <subcellularLocation>
        <location evidence="1 9">Endoplasmic reticulum membrane</location>
        <topology evidence="1 9">Multi-pass membrane protein</topology>
    </subcellularLocation>
</comment>
<feature type="transmembrane region" description="Helical" evidence="11">
    <location>
        <begin position="295"/>
        <end position="314"/>
    </location>
</feature>
<dbReference type="Pfam" id="PF03062">
    <property type="entry name" value="MBOAT"/>
    <property type="match status" value="1"/>
</dbReference>
<dbReference type="PANTHER" id="PTHR10408:SF8">
    <property type="entry name" value="O-ACYLTRANSFERASE"/>
    <property type="match status" value="1"/>
</dbReference>
<protein>
    <recommendedName>
        <fullName evidence="9">O-acyltransferase</fullName>
    </recommendedName>
</protein>
<gene>
    <name evidence="12" type="ORF">HZH68_005985</name>
</gene>
<dbReference type="InterPro" id="IPR014371">
    <property type="entry name" value="Oat_ACAT_DAG_ARE"/>
</dbReference>
<dbReference type="InterPro" id="IPR004299">
    <property type="entry name" value="MBOAT_fam"/>
</dbReference>
<evidence type="ECO:0000256" key="9">
    <source>
        <dbReference type="PIRNR" id="PIRNR000439"/>
    </source>
</evidence>
<keyword evidence="13" id="KW-1185">Reference proteome</keyword>
<evidence type="ECO:0000256" key="4">
    <source>
        <dbReference type="ARBA" id="ARBA00022692"/>
    </source>
</evidence>
<feature type="active site" evidence="10">
    <location>
        <position position="433"/>
    </location>
</feature>
<keyword evidence="5 9" id="KW-0256">Endoplasmic reticulum</keyword>
<evidence type="ECO:0000256" key="7">
    <source>
        <dbReference type="ARBA" id="ARBA00023136"/>
    </source>
</evidence>
<keyword evidence="6 11" id="KW-1133">Transmembrane helix</keyword>
<evidence type="ECO:0000256" key="1">
    <source>
        <dbReference type="ARBA" id="ARBA00004477"/>
    </source>
</evidence>
<feature type="transmembrane region" description="Helical" evidence="11">
    <location>
        <begin position="443"/>
        <end position="463"/>
    </location>
</feature>
<dbReference type="Proteomes" id="UP000617340">
    <property type="component" value="Unassembled WGS sequence"/>
</dbReference>
<accession>A0A834KAL7</accession>
<name>A0A834KAL7_VESGE</name>
<dbReference type="GO" id="GO:0008374">
    <property type="term" value="F:O-acyltransferase activity"/>
    <property type="evidence" value="ECO:0007669"/>
    <property type="project" value="InterPro"/>
</dbReference>
<keyword evidence="3 9" id="KW-0808">Transferase</keyword>
<dbReference type="GO" id="GO:0005789">
    <property type="term" value="C:endoplasmic reticulum membrane"/>
    <property type="evidence" value="ECO:0007669"/>
    <property type="project" value="UniProtKB-SubCell"/>
</dbReference>
<keyword evidence="4 11" id="KW-0812">Transmembrane</keyword>
<feature type="transmembrane region" description="Helical" evidence="11">
    <location>
        <begin position="111"/>
        <end position="132"/>
    </location>
</feature>
<keyword evidence="8 9" id="KW-0012">Acyltransferase</keyword>
<comment type="similarity">
    <text evidence="2 9">Belongs to the membrane-bound acyltransferase family. Sterol o-acyltransferase subfamily.</text>
</comment>
<evidence type="ECO:0000256" key="5">
    <source>
        <dbReference type="ARBA" id="ARBA00022824"/>
    </source>
</evidence>
<reference evidence="12" key="1">
    <citation type="journal article" date="2020" name="G3 (Bethesda)">
        <title>High-Quality Assemblies for Three Invasive Social Wasps from the &lt;i&gt;Vespula&lt;/i&gt; Genus.</title>
        <authorList>
            <person name="Harrop T.W.R."/>
            <person name="Guhlin J."/>
            <person name="McLaughlin G.M."/>
            <person name="Permina E."/>
            <person name="Stockwell P."/>
            <person name="Gilligan J."/>
            <person name="Le Lec M.F."/>
            <person name="Gruber M.A.M."/>
            <person name="Quinn O."/>
            <person name="Lovegrove M."/>
            <person name="Duncan E.J."/>
            <person name="Remnant E.J."/>
            <person name="Van Eeckhoven J."/>
            <person name="Graham B."/>
            <person name="Knapp R.A."/>
            <person name="Langford K.W."/>
            <person name="Kronenberg Z."/>
            <person name="Press M.O."/>
            <person name="Eacker S.M."/>
            <person name="Wilson-Rankin E.E."/>
            <person name="Purcell J."/>
            <person name="Lester P.J."/>
            <person name="Dearden P.K."/>
        </authorList>
    </citation>
    <scope>NUCLEOTIDE SEQUENCE</scope>
    <source>
        <strain evidence="12">Linc-1</strain>
    </source>
</reference>
<dbReference type="GO" id="GO:0008203">
    <property type="term" value="P:cholesterol metabolic process"/>
    <property type="evidence" value="ECO:0007669"/>
    <property type="project" value="TreeGrafter"/>
</dbReference>
<evidence type="ECO:0000256" key="10">
    <source>
        <dbReference type="PIRSR" id="PIRSR000439-1"/>
    </source>
</evidence>
<keyword evidence="7 9" id="KW-0472">Membrane</keyword>
<dbReference type="PIRSF" id="PIRSF000439">
    <property type="entry name" value="Oat_ACAT_DAG_ARE"/>
    <property type="match status" value="1"/>
</dbReference>
<evidence type="ECO:0000256" key="8">
    <source>
        <dbReference type="ARBA" id="ARBA00023315"/>
    </source>
</evidence>
<comment type="caution">
    <text evidence="12">The sequence shown here is derived from an EMBL/GenBank/DDBJ whole genome shotgun (WGS) entry which is preliminary data.</text>
</comment>
<evidence type="ECO:0000256" key="3">
    <source>
        <dbReference type="ARBA" id="ARBA00022679"/>
    </source>
</evidence>
<feature type="transmembrane region" description="Helical" evidence="11">
    <location>
        <begin position="155"/>
        <end position="175"/>
    </location>
</feature>
<dbReference type="PANTHER" id="PTHR10408">
    <property type="entry name" value="STEROL O-ACYLTRANSFERASE"/>
    <property type="match status" value="1"/>
</dbReference>
<sequence length="519" mass="61304">MNGHLEVSNLRVNKNEKKKTIDEATVAEIRTRMQEISESIIEQVNDRINDMISEVLNKSEISLRNNSDNLGDKYCDKRKLSKESILLEKQFFERNSLLTDLFNTNKHVRTVYNIFITILIILLINTITYDIADSGSINVGMNIIIWSFGKFTRVLYIWSLMTLTTLGIYIPFYIWAHKRLHFLPLSPALKGWDYGWIGGLVLYLLVFIVLPAKAIVDEGLPVASSTVILTEQVRMLMKSYAFIRSTAPKFLKYKIHAEMEKPVMPDFSKYLYFFFAPTLIYRDNYPRTRNIRWKFVLWHYLEVLLIIFYMAFICKRFFYPMYGKHGVKPMRREELFVNIINTSMPGILFFLCGFYCLLHAWLNACAELLRFADRLFYKDWWNSSSYSVYYRTWNVVVHDWLYAYVYKDVVEILTNQNRFIATCSVFCISAFVHEYIMCFAFRFFCPGMILLFGFIGFPLTFITRKAGNLFLWCTLMLGNGVMCSMYAMEFFGRQNCVEYPDKFLNFILPRIWYCNPISE</sequence>
<dbReference type="AlphaFoldDB" id="A0A834KAL7"/>
<evidence type="ECO:0000256" key="6">
    <source>
        <dbReference type="ARBA" id="ARBA00022989"/>
    </source>
</evidence>
<evidence type="ECO:0000256" key="2">
    <source>
        <dbReference type="ARBA" id="ARBA00009010"/>
    </source>
</evidence>
<evidence type="ECO:0000256" key="11">
    <source>
        <dbReference type="SAM" id="Phobius"/>
    </source>
</evidence>
<dbReference type="EMBL" id="JACSDZ010000005">
    <property type="protein sequence ID" value="KAF7403191.1"/>
    <property type="molecule type" value="Genomic_DNA"/>
</dbReference>
<feature type="transmembrane region" description="Helical" evidence="11">
    <location>
        <begin position="196"/>
        <end position="216"/>
    </location>
</feature>